<sequence length="116" mass="12026">WASIKTPPREHPNSVNLPSATSLVPETRGPAAPRSIGSCSPCPLPRLRSSGNGGNPHLKSQKQRRGQRQLVEEGGEAASRSNPHLQIPLALQLLAGASSGCSAEIGHLASPPPPPP</sequence>
<feature type="non-terminal residue" evidence="2">
    <location>
        <position position="116"/>
    </location>
</feature>
<evidence type="ECO:0000256" key="1">
    <source>
        <dbReference type="SAM" id="MobiDB-lite"/>
    </source>
</evidence>
<name>A0A1D1ZJP6_9ARAE</name>
<feature type="compositionally biased region" description="Polar residues" evidence="1">
    <location>
        <begin position="13"/>
        <end position="24"/>
    </location>
</feature>
<evidence type="ECO:0000313" key="2">
    <source>
        <dbReference type="EMBL" id="JAT67033.1"/>
    </source>
</evidence>
<feature type="region of interest" description="Disordered" evidence="1">
    <location>
        <begin position="1"/>
        <end position="83"/>
    </location>
</feature>
<reference evidence="2" key="1">
    <citation type="submission" date="2015-07" db="EMBL/GenBank/DDBJ databases">
        <title>Transcriptome Assembly of Anthurium amnicola.</title>
        <authorList>
            <person name="Suzuki J."/>
        </authorList>
    </citation>
    <scope>NUCLEOTIDE SEQUENCE</scope>
</reference>
<feature type="non-terminal residue" evidence="2">
    <location>
        <position position="1"/>
    </location>
</feature>
<dbReference type="AlphaFoldDB" id="A0A1D1ZJP6"/>
<proteinExistence type="predicted"/>
<gene>
    <name evidence="2" type="ORF">g.65219</name>
</gene>
<accession>A0A1D1ZJP6</accession>
<protein>
    <submittedName>
        <fullName evidence="2">Uncharacterized protein</fullName>
    </submittedName>
</protein>
<organism evidence="2">
    <name type="scientific">Anthurium amnicola</name>
    <dbReference type="NCBI Taxonomy" id="1678845"/>
    <lineage>
        <taxon>Eukaryota</taxon>
        <taxon>Viridiplantae</taxon>
        <taxon>Streptophyta</taxon>
        <taxon>Embryophyta</taxon>
        <taxon>Tracheophyta</taxon>
        <taxon>Spermatophyta</taxon>
        <taxon>Magnoliopsida</taxon>
        <taxon>Liliopsida</taxon>
        <taxon>Araceae</taxon>
        <taxon>Pothoideae</taxon>
        <taxon>Potheae</taxon>
        <taxon>Anthurium</taxon>
    </lineage>
</organism>
<dbReference type="EMBL" id="GDJX01000903">
    <property type="protein sequence ID" value="JAT67033.1"/>
    <property type="molecule type" value="Transcribed_RNA"/>
</dbReference>